<feature type="domain" description="Glycosyltransferase 2-like" evidence="1">
    <location>
        <begin position="333"/>
        <end position="461"/>
    </location>
</feature>
<dbReference type="InterPro" id="IPR001173">
    <property type="entry name" value="Glyco_trans_2-like"/>
</dbReference>
<sequence length="596" mass="65540">MLKKAGVSVAPKPAAAEHGYVDFHGYGTAAGGWLFCGWSTQRWADDLPPGAVVAHFERGQLSADVITCWHDRPDIADRGMGVVIFLAATGRSLGEFLALEIATPAGTLRIVAARTLHHLREADLVGRARPLLVNGLGVGRSRLLALLSRQVYDGSSTLGRLPVPLHLAVDETVLVPPDGLLLIGWFVDPTSSVSSIRLRSGRGLSDPLGQRWIRTERGDIVEALAPKYGAVDRRCGFVAYAPASVAEEGGLYLEVELVNGEIGYENVPQPVRRGLAAIRRVLECVDLPPDELEPAFDKVLGPSLVAVNRARLTAERRATEITFGEPPAEPVCSVIIPLYGRMDFAMYQLALLSEHGFERHELIFVLDDPPRKRELLDLAHSAYARFGLPFRTVLLEENLGFAPANNVGLTYARGEYICFLNSDIMPKEPRWLDLMIEDLQADPTLGIVGGLLLFEDGTVQHDGLAFERLPQFGNWPFPKHPGKGRRLQQGTGIQRMEAVTGACMTLSRAVANELGGFDEDYVTGDFEDSDLCLRLKARGLGAAVDARAVLYHLERQSQVTPDRRWRMYVSLLNAWTHTRRWFRGASPQRGKEGARP</sequence>
<evidence type="ECO:0000259" key="1">
    <source>
        <dbReference type="Pfam" id="PF00535"/>
    </source>
</evidence>
<dbReference type="InterPro" id="IPR029044">
    <property type="entry name" value="Nucleotide-diphossugar_trans"/>
</dbReference>
<dbReference type="EMBL" id="JAAGBB010000016">
    <property type="protein sequence ID" value="MBR0665577.1"/>
    <property type="molecule type" value="Genomic_DNA"/>
</dbReference>
<gene>
    <name evidence="2" type="ORF">GXW71_14555</name>
</gene>
<evidence type="ECO:0000313" key="3">
    <source>
        <dbReference type="Proteomes" id="UP001196870"/>
    </source>
</evidence>
<dbReference type="PANTHER" id="PTHR43179">
    <property type="entry name" value="RHAMNOSYLTRANSFERASE WBBL"/>
    <property type="match status" value="1"/>
</dbReference>
<evidence type="ECO:0000313" key="2">
    <source>
        <dbReference type="EMBL" id="MBR0665577.1"/>
    </source>
</evidence>
<dbReference type="RefSeq" id="WP_211853251.1">
    <property type="nucleotide sequence ID" value="NZ_JAAGBB010000016.1"/>
</dbReference>
<proteinExistence type="predicted"/>
<dbReference type="SUPFAM" id="SSF53448">
    <property type="entry name" value="Nucleotide-diphospho-sugar transferases"/>
    <property type="match status" value="1"/>
</dbReference>
<keyword evidence="3" id="KW-1185">Reference proteome</keyword>
<comment type="caution">
    <text evidence="2">The sequence shown here is derived from an EMBL/GenBank/DDBJ whole genome shotgun (WGS) entry which is preliminary data.</text>
</comment>
<dbReference type="Gene3D" id="3.90.550.10">
    <property type="entry name" value="Spore Coat Polysaccharide Biosynthesis Protein SpsA, Chain A"/>
    <property type="match status" value="1"/>
</dbReference>
<accession>A0ABS5EZ59</accession>
<dbReference type="Proteomes" id="UP001196870">
    <property type="component" value="Unassembled WGS sequence"/>
</dbReference>
<dbReference type="PANTHER" id="PTHR43179:SF7">
    <property type="entry name" value="RHAMNOSYLTRANSFERASE WBBL"/>
    <property type="match status" value="1"/>
</dbReference>
<protein>
    <submittedName>
        <fullName evidence="2">Glycosyltransferase</fullName>
    </submittedName>
</protein>
<reference evidence="3" key="1">
    <citation type="journal article" date="2021" name="Syst. Appl. Microbiol.">
        <title>Roseomonas hellenica sp. nov., isolated from roots of wild-growing Alkanna tinctoria.</title>
        <authorList>
            <person name="Rat A."/>
            <person name="Naranjo H.D."/>
            <person name="Lebbe L."/>
            <person name="Cnockaert M."/>
            <person name="Krigas N."/>
            <person name="Grigoriadou K."/>
            <person name="Maloupa E."/>
            <person name="Willems A."/>
        </authorList>
    </citation>
    <scope>NUCLEOTIDE SEQUENCE [LARGE SCALE GENOMIC DNA]</scope>
    <source>
        <strain evidence="3">LMG 31523</strain>
    </source>
</reference>
<name>A0ABS5EZ59_9PROT</name>
<organism evidence="2 3">
    <name type="scientific">Plastoroseomonas hellenica</name>
    <dbReference type="NCBI Taxonomy" id="2687306"/>
    <lineage>
        <taxon>Bacteria</taxon>
        <taxon>Pseudomonadati</taxon>
        <taxon>Pseudomonadota</taxon>
        <taxon>Alphaproteobacteria</taxon>
        <taxon>Acetobacterales</taxon>
        <taxon>Acetobacteraceae</taxon>
        <taxon>Plastoroseomonas</taxon>
    </lineage>
</organism>
<dbReference type="Pfam" id="PF00535">
    <property type="entry name" value="Glycos_transf_2"/>
    <property type="match status" value="1"/>
</dbReference>